<dbReference type="Proteomes" id="UP001556367">
    <property type="component" value="Unassembled WGS sequence"/>
</dbReference>
<dbReference type="PROSITE" id="PS50089">
    <property type="entry name" value="ZF_RING_2"/>
    <property type="match status" value="1"/>
</dbReference>
<evidence type="ECO:0000313" key="9">
    <source>
        <dbReference type="Proteomes" id="UP001556367"/>
    </source>
</evidence>
<keyword evidence="9" id="KW-1185">Reference proteome</keyword>
<comment type="caution">
    <text evidence="8">The sequence shown here is derived from an EMBL/GenBank/DDBJ whole genome shotgun (WGS) entry which is preliminary data.</text>
</comment>
<feature type="compositionally biased region" description="Acidic residues" evidence="6">
    <location>
        <begin position="498"/>
        <end position="515"/>
    </location>
</feature>
<evidence type="ECO:0000313" key="8">
    <source>
        <dbReference type="EMBL" id="KAL0955167.1"/>
    </source>
</evidence>
<dbReference type="InterPro" id="IPR013083">
    <property type="entry name" value="Znf_RING/FYVE/PHD"/>
</dbReference>
<reference evidence="9" key="1">
    <citation type="submission" date="2024-06" db="EMBL/GenBank/DDBJ databases">
        <title>Multi-omics analyses provide insights into the biosynthesis of the anticancer antibiotic pleurotin in Hohenbuehelia grisea.</title>
        <authorList>
            <person name="Weaver J.A."/>
            <person name="Alberti F."/>
        </authorList>
    </citation>
    <scope>NUCLEOTIDE SEQUENCE [LARGE SCALE GENOMIC DNA]</scope>
    <source>
        <strain evidence="9">T-177</strain>
    </source>
</reference>
<dbReference type="InterPro" id="IPR001841">
    <property type="entry name" value="Znf_RING"/>
</dbReference>
<keyword evidence="1" id="KW-0479">Metal-binding</keyword>
<feature type="compositionally biased region" description="Polar residues" evidence="6">
    <location>
        <begin position="1"/>
        <end position="22"/>
    </location>
</feature>
<feature type="region of interest" description="Disordered" evidence="6">
    <location>
        <begin position="497"/>
        <end position="519"/>
    </location>
</feature>
<dbReference type="InterPro" id="IPR058504">
    <property type="entry name" value="DUF8191"/>
</dbReference>
<keyword evidence="3" id="KW-0862">Zinc</keyword>
<proteinExistence type="predicted"/>
<evidence type="ECO:0000256" key="6">
    <source>
        <dbReference type="SAM" id="MobiDB-lite"/>
    </source>
</evidence>
<feature type="domain" description="RING-type" evidence="7">
    <location>
        <begin position="307"/>
        <end position="368"/>
    </location>
</feature>
<evidence type="ECO:0000256" key="3">
    <source>
        <dbReference type="ARBA" id="ARBA00022833"/>
    </source>
</evidence>
<accession>A0ABR3JHL1</accession>
<dbReference type="PROSITE" id="PS00518">
    <property type="entry name" value="ZF_RING_1"/>
    <property type="match status" value="1"/>
</dbReference>
<keyword evidence="5" id="KW-0175">Coiled coil</keyword>
<dbReference type="InterPro" id="IPR047126">
    <property type="entry name" value="RNF141-like"/>
</dbReference>
<sequence length="657" mass="72810">MMSSPLEQTTRNGSRRTGSVHNPFSRVLASDQAVTPAVQRMDHPGGLRAISPAVVPATVAASDAVRPLSTSSSGLSNHEPLRKSSTTRGSSSARSSCDTSSFVTASSDHAHQDPAHNAERGNPSASTSNARTAAPSALVRRGEASVRTGKKRGRSRSVDRRLPSRSSSSAHGHLPKRPTHRSTPFVDNEPEPSSRHLATHRSTSFADNEPGPSSRHLARNSPQPSQTQAIDIMEVIRMRKEIETLKKTSAENAKAMAKQRKTIEELKTKADNLTQSKKEQELELELSKTKNRKNEELLTTIESSVQCQICMELLNKPQSLSPCGHILCLECLQGWFRKAPTHGDDDDPNLEDDADYILRRAKTCPCCRATVTQRPSPVFVVKAITTAIVRAKAAAAVARNPSPVPDVDVDPWLGLFPNSDDEPGSDEDIGIDDFYDDAHYGYGSDAEDVFDFDHYMEEDEELFAQNLLEATGFFNAVWAPEEPDSDDEMDEVMAASLEAEEGEEEEEEDDDDPDDGYTAAQWEPAAFDFHPEQGDALTMEEIKMLRRGCTVGMIHEFTMQYTHDEGLVAFVDPSNPAFELYEPHQIYLGWNVDLDENDPNGVGFILGVMRDMTLNAFRWHRNADAEGTGWCVRRLVRISHLRFDNDGESSDEDLYYY</sequence>
<feature type="region of interest" description="Disordered" evidence="6">
    <location>
        <begin position="67"/>
        <end position="227"/>
    </location>
</feature>
<name>A0ABR3JHL1_9AGAR</name>
<dbReference type="SMART" id="SM00184">
    <property type="entry name" value="RING"/>
    <property type="match status" value="1"/>
</dbReference>
<dbReference type="Pfam" id="PF26609">
    <property type="entry name" value="DUF8191"/>
    <property type="match status" value="1"/>
</dbReference>
<evidence type="ECO:0000256" key="2">
    <source>
        <dbReference type="ARBA" id="ARBA00022771"/>
    </source>
</evidence>
<feature type="region of interest" description="Disordered" evidence="6">
    <location>
        <begin position="1"/>
        <end position="28"/>
    </location>
</feature>
<feature type="compositionally biased region" description="Low complexity" evidence="6">
    <location>
        <begin position="83"/>
        <end position="101"/>
    </location>
</feature>
<evidence type="ECO:0000256" key="4">
    <source>
        <dbReference type="PROSITE-ProRule" id="PRU00175"/>
    </source>
</evidence>
<dbReference type="InterPro" id="IPR027370">
    <property type="entry name" value="Znf-RING_euk"/>
</dbReference>
<protein>
    <recommendedName>
        <fullName evidence="7">RING-type domain-containing protein</fullName>
    </recommendedName>
</protein>
<dbReference type="PANTHER" id="PTHR12109:SF3">
    <property type="entry name" value="RING FINGER PROTEIN 141"/>
    <property type="match status" value="1"/>
</dbReference>
<dbReference type="EMBL" id="JASNQZ010000007">
    <property type="protein sequence ID" value="KAL0955167.1"/>
    <property type="molecule type" value="Genomic_DNA"/>
</dbReference>
<dbReference type="Gene3D" id="3.30.40.10">
    <property type="entry name" value="Zinc/RING finger domain, C3HC4 (zinc finger)"/>
    <property type="match status" value="1"/>
</dbReference>
<evidence type="ECO:0000259" key="7">
    <source>
        <dbReference type="PROSITE" id="PS50089"/>
    </source>
</evidence>
<feature type="coiled-coil region" evidence="5">
    <location>
        <begin position="256"/>
        <end position="290"/>
    </location>
</feature>
<evidence type="ECO:0000256" key="5">
    <source>
        <dbReference type="SAM" id="Coils"/>
    </source>
</evidence>
<keyword evidence="2 4" id="KW-0863">Zinc-finger</keyword>
<evidence type="ECO:0000256" key="1">
    <source>
        <dbReference type="ARBA" id="ARBA00022723"/>
    </source>
</evidence>
<organism evidence="8 9">
    <name type="scientific">Hohenbuehelia grisea</name>
    <dbReference type="NCBI Taxonomy" id="104357"/>
    <lineage>
        <taxon>Eukaryota</taxon>
        <taxon>Fungi</taxon>
        <taxon>Dikarya</taxon>
        <taxon>Basidiomycota</taxon>
        <taxon>Agaricomycotina</taxon>
        <taxon>Agaricomycetes</taxon>
        <taxon>Agaricomycetidae</taxon>
        <taxon>Agaricales</taxon>
        <taxon>Pleurotineae</taxon>
        <taxon>Pleurotaceae</taxon>
        <taxon>Hohenbuehelia</taxon>
    </lineage>
</organism>
<dbReference type="SUPFAM" id="SSF57850">
    <property type="entry name" value="RING/U-box"/>
    <property type="match status" value="1"/>
</dbReference>
<dbReference type="PANTHER" id="PTHR12109">
    <property type="entry name" value="RING FINGER PROTEIN 141-RELATED"/>
    <property type="match status" value="1"/>
</dbReference>
<dbReference type="Pfam" id="PF13445">
    <property type="entry name" value="zf-RING_UBOX"/>
    <property type="match status" value="1"/>
</dbReference>
<feature type="compositionally biased region" description="Basic and acidic residues" evidence="6">
    <location>
        <begin position="108"/>
        <end position="119"/>
    </location>
</feature>
<gene>
    <name evidence="8" type="ORF">HGRIS_004075</name>
</gene>
<dbReference type="InterPro" id="IPR017907">
    <property type="entry name" value="Znf_RING_CS"/>
</dbReference>